<sequence>MLCTTTLRLPNKTLFTAHAVFFVLMASSVYSFYLDKTQANTKNKEGDKVLNMVSCGAFSFMSLSLSKLTGLGFEAAVFHFFLGAFMVSVMKWNLKFALAAAIFCYILNKHSHLLRFPRPQCSTSDFRDGVKDTNDKDKNFTLDEDKSKATEDQQLYTEPHFNDRVGDKVKILIEVEKTLKMLMSLFHTQQQQHKDLDSHKRIYVWMESLKKSLISTRRLLEIQHEYEDPEQPRDKFKVRLKSEN</sequence>
<keyword evidence="1" id="KW-0472">Membrane</keyword>
<evidence type="ECO:0000313" key="3">
    <source>
        <dbReference type="Proteomes" id="UP001386955"/>
    </source>
</evidence>
<evidence type="ECO:0000313" key="2">
    <source>
        <dbReference type="EMBL" id="KAK7400560.1"/>
    </source>
</evidence>
<dbReference type="AlphaFoldDB" id="A0AAN9SPP2"/>
<keyword evidence="1" id="KW-1133">Transmembrane helix</keyword>
<feature type="transmembrane region" description="Helical" evidence="1">
    <location>
        <begin position="15"/>
        <end position="34"/>
    </location>
</feature>
<protein>
    <submittedName>
        <fullName evidence="2">Uncharacterized protein</fullName>
    </submittedName>
</protein>
<keyword evidence="1" id="KW-0812">Transmembrane</keyword>
<feature type="transmembrane region" description="Helical" evidence="1">
    <location>
        <begin position="68"/>
        <end position="86"/>
    </location>
</feature>
<dbReference type="EMBL" id="JAYMYS010000003">
    <property type="protein sequence ID" value="KAK7400560.1"/>
    <property type="molecule type" value="Genomic_DNA"/>
</dbReference>
<comment type="caution">
    <text evidence="2">The sequence shown here is derived from an EMBL/GenBank/DDBJ whole genome shotgun (WGS) entry which is preliminary data.</text>
</comment>
<evidence type="ECO:0000256" key="1">
    <source>
        <dbReference type="SAM" id="Phobius"/>
    </source>
</evidence>
<reference evidence="2 3" key="1">
    <citation type="submission" date="2024-01" db="EMBL/GenBank/DDBJ databases">
        <title>The genomes of 5 underutilized Papilionoideae crops provide insights into root nodulation and disease resistanc.</title>
        <authorList>
            <person name="Jiang F."/>
        </authorList>
    </citation>
    <scope>NUCLEOTIDE SEQUENCE [LARGE SCALE GENOMIC DNA]</scope>
    <source>
        <strain evidence="2">DUOXIRENSHENG_FW03</strain>
        <tissue evidence="2">Leaves</tissue>
    </source>
</reference>
<keyword evidence="3" id="KW-1185">Reference proteome</keyword>
<gene>
    <name evidence="2" type="ORF">VNO78_11770</name>
</gene>
<dbReference type="Proteomes" id="UP001386955">
    <property type="component" value="Unassembled WGS sequence"/>
</dbReference>
<accession>A0AAN9SPP2</accession>
<organism evidence="2 3">
    <name type="scientific">Psophocarpus tetragonolobus</name>
    <name type="common">Winged bean</name>
    <name type="synonym">Dolichos tetragonolobus</name>
    <dbReference type="NCBI Taxonomy" id="3891"/>
    <lineage>
        <taxon>Eukaryota</taxon>
        <taxon>Viridiplantae</taxon>
        <taxon>Streptophyta</taxon>
        <taxon>Embryophyta</taxon>
        <taxon>Tracheophyta</taxon>
        <taxon>Spermatophyta</taxon>
        <taxon>Magnoliopsida</taxon>
        <taxon>eudicotyledons</taxon>
        <taxon>Gunneridae</taxon>
        <taxon>Pentapetalae</taxon>
        <taxon>rosids</taxon>
        <taxon>fabids</taxon>
        <taxon>Fabales</taxon>
        <taxon>Fabaceae</taxon>
        <taxon>Papilionoideae</taxon>
        <taxon>50 kb inversion clade</taxon>
        <taxon>NPAAA clade</taxon>
        <taxon>indigoferoid/millettioid clade</taxon>
        <taxon>Phaseoleae</taxon>
        <taxon>Psophocarpus</taxon>
    </lineage>
</organism>
<name>A0AAN9SPP2_PSOTE</name>
<proteinExistence type="predicted"/>